<dbReference type="InterPro" id="IPR011711">
    <property type="entry name" value="GntR_C"/>
</dbReference>
<dbReference type="SMART" id="SM00345">
    <property type="entry name" value="HTH_GNTR"/>
    <property type="match status" value="1"/>
</dbReference>
<keyword evidence="1" id="KW-0805">Transcription regulation</keyword>
<dbReference type="SUPFAM" id="SSF48008">
    <property type="entry name" value="GntR ligand-binding domain-like"/>
    <property type="match status" value="1"/>
</dbReference>
<dbReference type="Gene3D" id="1.10.10.10">
    <property type="entry name" value="Winged helix-like DNA-binding domain superfamily/Winged helix DNA-binding domain"/>
    <property type="match status" value="1"/>
</dbReference>
<dbReference type="PROSITE" id="PS50949">
    <property type="entry name" value="HTH_GNTR"/>
    <property type="match status" value="1"/>
</dbReference>
<evidence type="ECO:0000256" key="2">
    <source>
        <dbReference type="ARBA" id="ARBA00023125"/>
    </source>
</evidence>
<dbReference type="PANTHER" id="PTHR43537:SF20">
    <property type="entry name" value="HTH-TYPE TRANSCRIPTIONAL REPRESSOR GLAR"/>
    <property type="match status" value="1"/>
</dbReference>
<gene>
    <name evidence="5" type="ORF">PY649_26805</name>
</gene>
<dbReference type="Pfam" id="PF07729">
    <property type="entry name" value="FCD"/>
    <property type="match status" value="1"/>
</dbReference>
<dbReference type="SUPFAM" id="SSF46785">
    <property type="entry name" value="Winged helix' DNA-binding domain"/>
    <property type="match status" value="1"/>
</dbReference>
<protein>
    <submittedName>
        <fullName evidence="5">FCD domain-containing protein</fullName>
    </submittedName>
</protein>
<evidence type="ECO:0000256" key="3">
    <source>
        <dbReference type="ARBA" id="ARBA00023163"/>
    </source>
</evidence>
<evidence type="ECO:0000313" key="5">
    <source>
        <dbReference type="EMBL" id="MDL2402511.1"/>
    </source>
</evidence>
<keyword evidence="3" id="KW-0804">Transcription</keyword>
<dbReference type="Gene3D" id="1.20.120.530">
    <property type="entry name" value="GntR ligand-binding domain-like"/>
    <property type="match status" value="1"/>
</dbReference>
<dbReference type="Proteomes" id="UP001172645">
    <property type="component" value="Unassembled WGS sequence"/>
</dbReference>
<sequence>MTMRPALTQADSVYERLKTDILSCRLRPGAKIRINEVARELEVSLGAVREALSRLAAEDMAVATAQKGFSVPDVSIEDLLDLTETRIKIEDLCIRASIKNGDIEWETGLVAAFHRLQRLPETETANDKRILSERWAAAHQQFHEAIVAACNSPSLMKIRAVLYAQTERYRRLSVPMRTIDRDVAAEHKAIFDAVIARDANLAVTLMDKHLRLTTEILVDSLSNNAAIAT</sequence>
<dbReference type="SMART" id="SM00895">
    <property type="entry name" value="FCD"/>
    <property type="match status" value="1"/>
</dbReference>
<keyword evidence="2" id="KW-0238">DNA-binding</keyword>
<comment type="caution">
    <text evidence="5">The sequence shown here is derived from an EMBL/GenBank/DDBJ whole genome shotgun (WGS) entry which is preliminary data.</text>
</comment>
<evidence type="ECO:0000256" key="1">
    <source>
        <dbReference type="ARBA" id="ARBA00023015"/>
    </source>
</evidence>
<evidence type="ECO:0000313" key="6">
    <source>
        <dbReference type="Proteomes" id="UP001172645"/>
    </source>
</evidence>
<dbReference type="InterPro" id="IPR036390">
    <property type="entry name" value="WH_DNA-bd_sf"/>
</dbReference>
<dbReference type="InterPro" id="IPR000524">
    <property type="entry name" value="Tscrpt_reg_HTH_GntR"/>
</dbReference>
<dbReference type="Pfam" id="PF00392">
    <property type="entry name" value="GntR"/>
    <property type="match status" value="1"/>
</dbReference>
<dbReference type="RefSeq" id="WP_285871904.1">
    <property type="nucleotide sequence ID" value="NZ_JARFYM010000030.1"/>
</dbReference>
<dbReference type="EMBL" id="JARFYM010000030">
    <property type="protein sequence ID" value="MDL2402511.1"/>
    <property type="molecule type" value="Genomic_DNA"/>
</dbReference>
<dbReference type="InterPro" id="IPR036388">
    <property type="entry name" value="WH-like_DNA-bd_sf"/>
</dbReference>
<evidence type="ECO:0000259" key="4">
    <source>
        <dbReference type="PROSITE" id="PS50949"/>
    </source>
</evidence>
<reference evidence="5" key="1">
    <citation type="submission" date="2023-06" db="EMBL/GenBank/DDBJ databases">
        <title>Phylogenetic Diversity of Rhizobium strains.</title>
        <authorList>
            <person name="Moura F.T."/>
            <person name="Helene L.C.F."/>
            <person name="Hungria M."/>
        </authorList>
    </citation>
    <scope>NUCLEOTIDE SEQUENCE</scope>
    <source>
        <strain evidence="5">CCGE526</strain>
    </source>
</reference>
<feature type="domain" description="HTH gntR-type" evidence="4">
    <location>
        <begin position="7"/>
        <end position="74"/>
    </location>
</feature>
<organism evidence="5 6">
    <name type="scientific">Rhizobium mayense</name>
    <dbReference type="NCBI Taxonomy" id="1312184"/>
    <lineage>
        <taxon>Bacteria</taxon>
        <taxon>Pseudomonadati</taxon>
        <taxon>Pseudomonadota</taxon>
        <taxon>Alphaproteobacteria</taxon>
        <taxon>Hyphomicrobiales</taxon>
        <taxon>Rhizobiaceae</taxon>
        <taxon>Rhizobium/Agrobacterium group</taxon>
        <taxon>Rhizobium</taxon>
    </lineage>
</organism>
<keyword evidence="6" id="KW-1185">Reference proteome</keyword>
<proteinExistence type="predicted"/>
<dbReference type="PANTHER" id="PTHR43537">
    <property type="entry name" value="TRANSCRIPTIONAL REGULATOR, GNTR FAMILY"/>
    <property type="match status" value="1"/>
</dbReference>
<name>A0ABT7K1N3_9HYPH</name>
<accession>A0ABT7K1N3</accession>
<dbReference type="InterPro" id="IPR008920">
    <property type="entry name" value="TF_FadR/GntR_C"/>
</dbReference>